<keyword evidence="2" id="KW-1185">Reference proteome</keyword>
<dbReference type="Proteomes" id="UP000326340">
    <property type="component" value="Unassembled WGS sequence"/>
</dbReference>
<accession>A0A5Q4BC67</accession>
<dbReference type="AlphaFoldDB" id="A0A5Q4BC67"/>
<dbReference type="EMBL" id="PUHP01002536">
    <property type="protein sequence ID" value="TQN64301.1"/>
    <property type="molecule type" value="Genomic_DNA"/>
</dbReference>
<organism evidence="1 2">
    <name type="scientific">Colletotrichum shisoi</name>
    <dbReference type="NCBI Taxonomy" id="2078593"/>
    <lineage>
        <taxon>Eukaryota</taxon>
        <taxon>Fungi</taxon>
        <taxon>Dikarya</taxon>
        <taxon>Ascomycota</taxon>
        <taxon>Pezizomycotina</taxon>
        <taxon>Sordariomycetes</taxon>
        <taxon>Hypocreomycetidae</taxon>
        <taxon>Glomerellales</taxon>
        <taxon>Glomerellaceae</taxon>
        <taxon>Colletotrichum</taxon>
        <taxon>Colletotrichum destructivum species complex</taxon>
    </lineage>
</organism>
<proteinExistence type="predicted"/>
<reference evidence="1 2" key="1">
    <citation type="journal article" date="2019" name="Sci. Rep.">
        <title>Colletotrichum shisoi sp. nov., an anthracnose pathogen of Perilla frutescens in Japan: molecular phylogenetic, morphological and genomic evidence.</title>
        <authorList>
            <person name="Gan P."/>
            <person name="Tsushima A."/>
            <person name="Hiroyama R."/>
            <person name="Narusaka M."/>
            <person name="Takano Y."/>
            <person name="Narusaka Y."/>
            <person name="Kawaradani M."/>
            <person name="Damm U."/>
            <person name="Shirasu K."/>
        </authorList>
    </citation>
    <scope>NUCLEOTIDE SEQUENCE [LARGE SCALE GENOMIC DNA]</scope>
    <source>
        <strain evidence="1 2">PG-2018a</strain>
    </source>
</reference>
<gene>
    <name evidence="1" type="ORF">CSHISOI_11131</name>
</gene>
<sequence length="155" mass="17141">MCGRANQELIRRAAAKTRVATSSTTETEPKIMELIATLLEKTDDDFCGPDENGIPYYAKNWGAADANLDRLLQTDQTHAGNVRIVKKLFKAVIRPRMSDAATQNFRIKCVQDDHDSPNHTESVANNRCARKPHAAALLLLVQDEDCVFSPNCGLS</sequence>
<evidence type="ECO:0000313" key="2">
    <source>
        <dbReference type="Proteomes" id="UP000326340"/>
    </source>
</evidence>
<evidence type="ECO:0000313" key="1">
    <source>
        <dbReference type="EMBL" id="TQN64301.1"/>
    </source>
</evidence>
<protein>
    <submittedName>
        <fullName evidence="1">Uncharacterized protein</fullName>
    </submittedName>
</protein>
<name>A0A5Q4BC67_9PEZI</name>
<comment type="caution">
    <text evidence="1">The sequence shown here is derived from an EMBL/GenBank/DDBJ whole genome shotgun (WGS) entry which is preliminary data.</text>
</comment>